<dbReference type="InterPro" id="IPR036847">
    <property type="entry name" value="RimP_C_sf"/>
</dbReference>
<dbReference type="HOGENOM" id="CLU_070525_4_1_12"/>
<dbReference type="GO" id="GO:0000028">
    <property type="term" value="P:ribosomal small subunit assembly"/>
    <property type="evidence" value="ECO:0007669"/>
    <property type="project" value="TreeGrafter"/>
</dbReference>
<dbReference type="InterPro" id="IPR003728">
    <property type="entry name" value="Ribosome_maturation_RimP"/>
</dbReference>
<keyword evidence="7" id="KW-1185">Reference proteome</keyword>
<dbReference type="Pfam" id="PF02576">
    <property type="entry name" value="RimP_N"/>
    <property type="match status" value="1"/>
</dbReference>
<dbReference type="SUPFAM" id="SSF74942">
    <property type="entry name" value="YhbC-like, C-terminal domain"/>
    <property type="match status" value="1"/>
</dbReference>
<keyword evidence="2 3" id="KW-0690">Ribosome biogenesis</keyword>
<gene>
    <name evidence="3" type="primary">rimP</name>
    <name evidence="6" type="ordered locus">Spiaf_1542</name>
</gene>
<sequence>MNPKEQELLEELSPIVEGLGITIVDLSFAIAKGRRHLVLILYRSEGLGHKDLEQVHRTVQARMEMLDPHGHELSLEISTPGIDRNLKNDREYAIFIGKGIRILPVDDSEWIRGVLVAADEETITIEQESDTHRISRAMIRKAKLDSQQDRR</sequence>
<dbReference type="PATRIC" id="fig|889378.3.peg.1534"/>
<dbReference type="STRING" id="889378.Spiaf_1542"/>
<dbReference type="AlphaFoldDB" id="H9UJA8"/>
<reference evidence="7" key="1">
    <citation type="journal article" date="2013" name="Stand. Genomic Sci.">
        <title>Complete genome sequence of the halophilic bacterium Spirochaeta africana type strain (Z-7692(T)) from the alkaline Lake Magadi in the East African Rift.</title>
        <authorList>
            <person name="Liolos K."/>
            <person name="Abt B."/>
            <person name="Scheuner C."/>
            <person name="Teshima H."/>
            <person name="Held B."/>
            <person name="Lapidus A."/>
            <person name="Nolan M."/>
            <person name="Lucas S."/>
            <person name="Deshpande S."/>
            <person name="Cheng J.F."/>
            <person name="Tapia R."/>
            <person name="Goodwin L.A."/>
            <person name="Pitluck S."/>
            <person name="Pagani I."/>
            <person name="Ivanova N."/>
            <person name="Mavromatis K."/>
            <person name="Mikhailova N."/>
            <person name="Huntemann M."/>
            <person name="Pati A."/>
            <person name="Chen A."/>
            <person name="Palaniappan K."/>
            <person name="Land M."/>
            <person name="Rohde M."/>
            <person name="Tindall B.J."/>
            <person name="Detter J.C."/>
            <person name="Goker M."/>
            <person name="Bristow J."/>
            <person name="Eisen J.A."/>
            <person name="Markowitz V."/>
            <person name="Hugenholtz P."/>
            <person name="Woyke T."/>
            <person name="Klenk H.P."/>
            <person name="Kyrpides N.C."/>
        </authorList>
    </citation>
    <scope>NUCLEOTIDE SEQUENCE</scope>
    <source>
        <strain evidence="7">ATCC 700263 / DSM 8902 / Z-7692</strain>
    </source>
</reference>
<dbReference type="InterPro" id="IPR028989">
    <property type="entry name" value="RimP_N"/>
</dbReference>
<dbReference type="KEGG" id="sfc:Spiaf_1542"/>
<protein>
    <recommendedName>
        <fullName evidence="3">Ribosome maturation factor RimP</fullName>
    </recommendedName>
</protein>
<evidence type="ECO:0000259" key="5">
    <source>
        <dbReference type="Pfam" id="PF17384"/>
    </source>
</evidence>
<dbReference type="InterPro" id="IPR035956">
    <property type="entry name" value="RimP_N_sf"/>
</dbReference>
<evidence type="ECO:0000259" key="4">
    <source>
        <dbReference type="Pfam" id="PF02576"/>
    </source>
</evidence>
<comment type="subcellular location">
    <subcellularLocation>
        <location evidence="3">Cytoplasm</location>
    </subcellularLocation>
</comment>
<evidence type="ECO:0000313" key="6">
    <source>
        <dbReference type="EMBL" id="AFG37601.1"/>
    </source>
</evidence>
<evidence type="ECO:0000256" key="2">
    <source>
        <dbReference type="ARBA" id="ARBA00022517"/>
    </source>
</evidence>
<dbReference type="PANTHER" id="PTHR33867">
    <property type="entry name" value="RIBOSOME MATURATION FACTOR RIMP"/>
    <property type="match status" value="1"/>
</dbReference>
<dbReference type="SUPFAM" id="SSF75420">
    <property type="entry name" value="YhbC-like, N-terminal domain"/>
    <property type="match status" value="1"/>
</dbReference>
<dbReference type="CDD" id="cd01734">
    <property type="entry name" value="YlxS_C"/>
    <property type="match status" value="1"/>
</dbReference>
<dbReference type="GO" id="GO:0005829">
    <property type="term" value="C:cytosol"/>
    <property type="evidence" value="ECO:0007669"/>
    <property type="project" value="TreeGrafter"/>
</dbReference>
<dbReference type="HAMAP" id="MF_01077">
    <property type="entry name" value="RimP"/>
    <property type="match status" value="1"/>
</dbReference>
<organism evidence="6 7">
    <name type="scientific">Spirochaeta africana (strain ATCC 700263 / DSM 8902 / Z-7692)</name>
    <dbReference type="NCBI Taxonomy" id="889378"/>
    <lineage>
        <taxon>Bacteria</taxon>
        <taxon>Pseudomonadati</taxon>
        <taxon>Spirochaetota</taxon>
        <taxon>Spirochaetia</taxon>
        <taxon>Spirochaetales</taxon>
        <taxon>Spirochaetaceae</taxon>
        <taxon>Spirochaeta</taxon>
    </lineage>
</organism>
<dbReference type="PANTHER" id="PTHR33867:SF1">
    <property type="entry name" value="RIBOSOME MATURATION FACTOR RIMP"/>
    <property type="match status" value="1"/>
</dbReference>
<dbReference type="Gene3D" id="3.30.300.70">
    <property type="entry name" value="RimP-like superfamily, N-terminal"/>
    <property type="match status" value="1"/>
</dbReference>
<dbReference type="eggNOG" id="COG0779">
    <property type="taxonomic scope" value="Bacteria"/>
</dbReference>
<proteinExistence type="inferred from homology"/>
<accession>H9UJA8</accession>
<comment type="similarity">
    <text evidence="3">Belongs to the RimP family.</text>
</comment>
<comment type="function">
    <text evidence="3">Required for maturation of 30S ribosomal subunits.</text>
</comment>
<dbReference type="InterPro" id="IPR028998">
    <property type="entry name" value="RimP_C"/>
</dbReference>
<evidence type="ECO:0000256" key="1">
    <source>
        <dbReference type="ARBA" id="ARBA00022490"/>
    </source>
</evidence>
<feature type="domain" description="Ribosome maturation factor RimP N-terminal" evidence="4">
    <location>
        <begin position="12"/>
        <end position="83"/>
    </location>
</feature>
<dbReference type="GO" id="GO:0006412">
    <property type="term" value="P:translation"/>
    <property type="evidence" value="ECO:0007669"/>
    <property type="project" value="TreeGrafter"/>
</dbReference>
<dbReference type="Proteomes" id="UP000007383">
    <property type="component" value="Chromosome"/>
</dbReference>
<evidence type="ECO:0000313" key="7">
    <source>
        <dbReference type="Proteomes" id="UP000007383"/>
    </source>
</evidence>
<evidence type="ECO:0000256" key="3">
    <source>
        <dbReference type="HAMAP-Rule" id="MF_01077"/>
    </source>
</evidence>
<dbReference type="Pfam" id="PF17384">
    <property type="entry name" value="DUF150_C"/>
    <property type="match status" value="1"/>
</dbReference>
<name>H9UJA8_SPIAZ</name>
<dbReference type="EMBL" id="CP003282">
    <property type="protein sequence ID" value="AFG37601.1"/>
    <property type="molecule type" value="Genomic_DNA"/>
</dbReference>
<keyword evidence="1 3" id="KW-0963">Cytoplasm</keyword>
<feature type="domain" description="Ribosome maturation factor RimP C-terminal" evidence="5">
    <location>
        <begin position="86"/>
        <end position="144"/>
    </location>
</feature>